<dbReference type="EMBL" id="JBHUDK010000015">
    <property type="protein sequence ID" value="MFD1600505.1"/>
    <property type="molecule type" value="Genomic_DNA"/>
</dbReference>
<comment type="caution">
    <text evidence="2">The sequence shown here is derived from an EMBL/GenBank/DDBJ whole genome shotgun (WGS) entry which is preliminary data.</text>
</comment>
<evidence type="ECO:0000256" key="1">
    <source>
        <dbReference type="SAM" id="MobiDB-lite"/>
    </source>
</evidence>
<name>A0ABD6CRW3_9EURY</name>
<dbReference type="SUPFAM" id="SSF53613">
    <property type="entry name" value="Ribokinase-like"/>
    <property type="match status" value="1"/>
</dbReference>
<keyword evidence="2" id="KW-0418">Kinase</keyword>
<keyword evidence="3" id="KW-1185">Reference proteome</keyword>
<dbReference type="AlphaFoldDB" id="A0ABD6CRW3"/>
<feature type="region of interest" description="Disordered" evidence="1">
    <location>
        <begin position="1"/>
        <end position="24"/>
    </location>
</feature>
<reference evidence="2 3" key="1">
    <citation type="journal article" date="2019" name="Int. J. Syst. Evol. Microbiol.">
        <title>The Global Catalogue of Microorganisms (GCM) 10K type strain sequencing project: providing services to taxonomists for standard genome sequencing and annotation.</title>
        <authorList>
            <consortium name="The Broad Institute Genomics Platform"/>
            <consortium name="The Broad Institute Genome Sequencing Center for Infectious Disease"/>
            <person name="Wu L."/>
            <person name="Ma J."/>
        </authorList>
    </citation>
    <scope>NUCLEOTIDE SEQUENCE [LARGE SCALE GENOMIC DNA]</scope>
    <source>
        <strain evidence="2 3">CGMCC 1.12121</strain>
    </source>
</reference>
<gene>
    <name evidence="2" type="ORF">ACFSBX_16300</name>
</gene>
<keyword evidence="2" id="KW-0808">Transferase</keyword>
<evidence type="ECO:0000313" key="2">
    <source>
        <dbReference type="EMBL" id="MFD1600505.1"/>
    </source>
</evidence>
<proteinExistence type="predicted"/>
<accession>A0ABD6CRW3</accession>
<sequence>MERNSGSANGRYGPYRPDGGGLDAETATHLQRCRSSLPSDIERGHVAFGFDGFIDRVKETITERIGGSYETHSNLLELGNQIVESAENDSSLTVEWTTTGMRTGGHTAHVGRAYDRLGFDVTAVGTFGQPMVDAFEEEFGHQTFISIAEPGYTDAVEFGEHKLMLSDTGTLRELDWEMIIDRVEIESLANHIDGARMLGLGYWAIITSMPGIWDGLREDVFPLLDDPPKFLLIDPFDVRQLPNEEILQGAEPLTRLDDAIPVTMSANRVETYAIATAFRGAKAEDLSFREAAEVVREELGVTEFAGHAIDHSVFVNDEEAIRIESPRTTDPEITTSAGDHFAAGFALGKLQGLDPGSSLIVASTVAGWFVRNGEPPTFEDITTFIQEYEWYFRSPER</sequence>
<protein>
    <submittedName>
        <fullName evidence="2">Carbohydrate kinase family protein</fullName>
    </submittedName>
</protein>
<dbReference type="RefSeq" id="WP_256422244.1">
    <property type="nucleotide sequence ID" value="NZ_JANHDI010000011.1"/>
</dbReference>
<dbReference type="Gene3D" id="3.40.1190.20">
    <property type="match status" value="1"/>
</dbReference>
<dbReference type="InterPro" id="IPR057621">
    <property type="entry name" value="Khk_prokaryotic"/>
</dbReference>
<dbReference type="Pfam" id="PF25270">
    <property type="entry name" value="Khk"/>
    <property type="match status" value="1"/>
</dbReference>
<dbReference type="GO" id="GO:0016301">
    <property type="term" value="F:kinase activity"/>
    <property type="evidence" value="ECO:0007669"/>
    <property type="project" value="UniProtKB-KW"/>
</dbReference>
<organism evidence="2 3">
    <name type="scientific">Halobellus rarus</name>
    <dbReference type="NCBI Taxonomy" id="1126237"/>
    <lineage>
        <taxon>Archaea</taxon>
        <taxon>Methanobacteriati</taxon>
        <taxon>Methanobacteriota</taxon>
        <taxon>Stenosarchaea group</taxon>
        <taxon>Halobacteria</taxon>
        <taxon>Halobacteriales</taxon>
        <taxon>Haloferacaceae</taxon>
        <taxon>Halobellus</taxon>
    </lineage>
</organism>
<evidence type="ECO:0000313" key="3">
    <source>
        <dbReference type="Proteomes" id="UP001597085"/>
    </source>
</evidence>
<dbReference type="InterPro" id="IPR029056">
    <property type="entry name" value="Ribokinase-like"/>
</dbReference>
<dbReference type="Proteomes" id="UP001597085">
    <property type="component" value="Unassembled WGS sequence"/>
</dbReference>